<dbReference type="RefSeq" id="WP_114832258.1">
    <property type="nucleotide sequence ID" value="NZ_QQTO01000022.1"/>
</dbReference>
<evidence type="ECO:0000313" key="1">
    <source>
        <dbReference type="EMBL" id="RDJ20123.1"/>
    </source>
</evidence>
<proteinExistence type="predicted"/>
<gene>
    <name evidence="1" type="ORF">DWE98_26175</name>
</gene>
<reference evidence="2" key="1">
    <citation type="submission" date="2018-07" db="EMBL/GenBank/DDBJ databases">
        <authorList>
            <person name="Safronova V.I."/>
            <person name="Chirak E.R."/>
            <person name="Sazanova A.L."/>
        </authorList>
    </citation>
    <scope>NUCLEOTIDE SEQUENCE [LARGE SCALE GENOMIC DNA]</scope>
    <source>
        <strain evidence="2">RCAM04685</strain>
    </source>
</reference>
<protein>
    <submittedName>
        <fullName evidence="1">Uncharacterized protein</fullName>
    </submittedName>
</protein>
<comment type="caution">
    <text evidence="1">The sequence shown here is derived from an EMBL/GenBank/DDBJ whole genome shotgun (WGS) entry which is preliminary data.</text>
</comment>
<dbReference type="OrthoDB" id="8453017at2"/>
<keyword evidence="2" id="KW-1185">Reference proteome</keyword>
<dbReference type="Proteomes" id="UP000255207">
    <property type="component" value="Unassembled WGS sequence"/>
</dbReference>
<dbReference type="EMBL" id="QQTP01000022">
    <property type="protein sequence ID" value="RDJ20123.1"/>
    <property type="molecule type" value="Genomic_DNA"/>
</dbReference>
<accession>A0A370KYR4</accession>
<evidence type="ECO:0000313" key="2">
    <source>
        <dbReference type="Proteomes" id="UP000255207"/>
    </source>
</evidence>
<sequence length="188" mass="21382">MTRKLPARDEFFDVYGPYDIEVDGTQVPASQKALWEQVREEEGLEESIGCYMFCIRRGGIILPWYIGMTVAVKGFRGETFTPHKIDIYNDCLQRQSGQPQLFIFPFMIKPDENANLRFSLDRTRGRRIIKWLEKTLMGMALSRNDELANLRDASLPRSVSVRGVLGAPLRGRPSTDVAEARRALLGGQ</sequence>
<dbReference type="AlphaFoldDB" id="A0A370KYR4"/>
<organism evidence="1 2">
    <name type="scientific">Bosea caraganae</name>
    <dbReference type="NCBI Taxonomy" id="2763117"/>
    <lineage>
        <taxon>Bacteria</taxon>
        <taxon>Pseudomonadati</taxon>
        <taxon>Pseudomonadota</taxon>
        <taxon>Alphaproteobacteria</taxon>
        <taxon>Hyphomicrobiales</taxon>
        <taxon>Boseaceae</taxon>
        <taxon>Bosea</taxon>
    </lineage>
</organism>
<name>A0A370KYR4_9HYPH</name>